<dbReference type="InterPro" id="IPR001204">
    <property type="entry name" value="Phos_transporter"/>
</dbReference>
<comment type="caution">
    <text evidence="7">The sequence shown here is derived from an EMBL/GenBank/DDBJ whole genome shotgun (WGS) entry which is preliminary data.</text>
</comment>
<dbReference type="Proteomes" id="UP000316282">
    <property type="component" value="Unassembled WGS sequence"/>
</dbReference>
<dbReference type="AlphaFoldDB" id="A0A0M3G4U8"/>
<keyword evidence="4 6" id="KW-1133">Transmembrane helix</keyword>
<evidence type="ECO:0000313" key="8">
    <source>
        <dbReference type="Proteomes" id="UP000316282"/>
    </source>
</evidence>
<dbReference type="PANTHER" id="PTHR11101:SF80">
    <property type="entry name" value="PHOSPHATE TRANSPORTER"/>
    <property type="match status" value="1"/>
</dbReference>
<evidence type="ECO:0000256" key="3">
    <source>
        <dbReference type="ARBA" id="ARBA00022692"/>
    </source>
</evidence>
<proteinExistence type="inferred from homology"/>
<evidence type="ECO:0000313" key="7">
    <source>
        <dbReference type="EMBL" id="TPH20614.1"/>
    </source>
</evidence>
<feature type="transmembrane region" description="Helical" evidence="6">
    <location>
        <begin position="185"/>
        <end position="205"/>
    </location>
</feature>
<organism evidence="7 8">
    <name type="scientific">Haemophilus haemolyticus</name>
    <dbReference type="NCBI Taxonomy" id="726"/>
    <lineage>
        <taxon>Bacteria</taxon>
        <taxon>Pseudomonadati</taxon>
        <taxon>Pseudomonadota</taxon>
        <taxon>Gammaproteobacteria</taxon>
        <taxon>Pasteurellales</taxon>
        <taxon>Pasteurellaceae</taxon>
        <taxon>Haemophilus</taxon>
    </lineage>
</organism>
<comment type="similarity">
    <text evidence="6">Belongs to the inorganic phosphate transporter (PiT) (TC 2.A.20) family.</text>
</comment>
<dbReference type="GO" id="GO:0016020">
    <property type="term" value="C:membrane"/>
    <property type="evidence" value="ECO:0007669"/>
    <property type="project" value="UniProtKB-SubCell"/>
</dbReference>
<feature type="transmembrane region" description="Helical" evidence="6">
    <location>
        <begin position="88"/>
        <end position="107"/>
    </location>
</feature>
<evidence type="ECO:0000256" key="6">
    <source>
        <dbReference type="RuleBase" id="RU363058"/>
    </source>
</evidence>
<keyword evidence="2 6" id="KW-0813">Transport</keyword>
<dbReference type="GO" id="GO:0035435">
    <property type="term" value="P:phosphate ion transmembrane transport"/>
    <property type="evidence" value="ECO:0007669"/>
    <property type="project" value="TreeGrafter"/>
</dbReference>
<evidence type="ECO:0000256" key="4">
    <source>
        <dbReference type="ARBA" id="ARBA00022989"/>
    </source>
</evidence>
<keyword evidence="6" id="KW-0592">Phosphate transport</keyword>
<feature type="transmembrane region" description="Helical" evidence="6">
    <location>
        <begin position="217"/>
        <end position="236"/>
    </location>
</feature>
<dbReference type="PANTHER" id="PTHR11101">
    <property type="entry name" value="PHOSPHATE TRANSPORTER"/>
    <property type="match status" value="1"/>
</dbReference>
<dbReference type="GO" id="GO:0005315">
    <property type="term" value="F:phosphate transmembrane transporter activity"/>
    <property type="evidence" value="ECO:0007669"/>
    <property type="project" value="InterPro"/>
</dbReference>
<feature type="transmembrane region" description="Helical" evidence="6">
    <location>
        <begin position="119"/>
        <end position="136"/>
    </location>
</feature>
<keyword evidence="3 6" id="KW-0812">Transmembrane</keyword>
<feature type="transmembrane region" description="Helical" evidence="6">
    <location>
        <begin position="303"/>
        <end position="322"/>
    </location>
</feature>
<feature type="transmembrane region" description="Helical" evidence="6">
    <location>
        <begin position="142"/>
        <end position="164"/>
    </location>
</feature>
<feature type="transmembrane region" description="Helical" evidence="6">
    <location>
        <begin position="397"/>
        <end position="419"/>
    </location>
</feature>
<feature type="transmembrane region" description="Helical" evidence="6">
    <location>
        <begin position="343"/>
        <end position="363"/>
    </location>
</feature>
<reference evidence="7 8" key="1">
    <citation type="submission" date="2019-01" db="EMBL/GenBank/DDBJ databases">
        <title>Comparative genomic analysis identifies haemin-independent Haemophilus haemolyticus: a formal re-classification of Haemophilus intermedius.</title>
        <authorList>
            <person name="Harris T.M."/>
            <person name="Price E.P."/>
            <person name="Sarovich D.S."/>
            <person name="Norskov-Lauritsen N."/>
            <person name="Beissbarth J."/>
            <person name="Chang A.B."/>
            <person name="Smith-Vaughan H.C."/>
        </authorList>
    </citation>
    <scope>NUCLEOTIDE SEQUENCE [LARGE SCALE GENOMIC DNA]</scope>
    <source>
        <strain evidence="7 8">60982 B Hi-1</strain>
    </source>
</reference>
<evidence type="ECO:0000256" key="5">
    <source>
        <dbReference type="ARBA" id="ARBA00023136"/>
    </source>
</evidence>
<dbReference type="Pfam" id="PF01384">
    <property type="entry name" value="PHO4"/>
    <property type="match status" value="1"/>
</dbReference>
<dbReference type="EMBL" id="SDPD01000009">
    <property type="protein sequence ID" value="TPH20614.1"/>
    <property type="molecule type" value="Genomic_DNA"/>
</dbReference>
<feature type="transmembrane region" description="Helical" evidence="6">
    <location>
        <begin position="256"/>
        <end position="274"/>
    </location>
</feature>
<gene>
    <name evidence="7" type="ORF">EUX52_07285</name>
</gene>
<dbReference type="RefSeq" id="WP_046949523.1">
    <property type="nucleotide sequence ID" value="NZ_LCTI01000015.1"/>
</dbReference>
<feature type="transmembrane region" description="Helical" evidence="6">
    <location>
        <begin position="7"/>
        <end position="28"/>
    </location>
</feature>
<feature type="transmembrane region" description="Helical" evidence="6">
    <location>
        <begin position="369"/>
        <end position="390"/>
    </location>
</feature>
<evidence type="ECO:0000256" key="1">
    <source>
        <dbReference type="ARBA" id="ARBA00004141"/>
    </source>
</evidence>
<comment type="subcellular location">
    <subcellularLocation>
        <location evidence="1 6">Membrane</location>
        <topology evidence="1 6">Multi-pass membrane protein</topology>
    </subcellularLocation>
</comment>
<sequence length="420" mass="43875">MEVISQYGSWLVWITAAFGFFMAFGIGANDVSNSMGTSVGSGTITAKQAIIIALIFESAGAYLAGGEVTETIKSGVIDPMQFVDTPDILALGMLSALFASGAWLFIATKMGWPVSGTHTIIGAIIGFACITIGPGAVDWSNIGSIVGSWFITPVIAGILAYAIFASTQKLIFDTEHPLKNAQKYGPYYMGITVFVLCIVTMTKGLKHVGLNLSNKETLVISLIISLVGMLFFHFYFKSKTFTQSASKGTFGAVEKVFSILMLLTACAMAFAHGSNDVANAIGPLSAVVSIVEQGGKIVSGGALTWWILPLGALGIAVGLITMGQKVMATVGSGITDLTPSRGFAAQFATAMTVVVASGTGLPISTTQTLVGAILGIGFARGIAALNLTVIRNIISSWIITLPAGAFFAIIIFYLLRAVFN</sequence>
<protein>
    <recommendedName>
        <fullName evidence="6">Phosphate transporter</fullName>
    </recommendedName>
</protein>
<evidence type="ECO:0000256" key="2">
    <source>
        <dbReference type="ARBA" id="ARBA00022448"/>
    </source>
</evidence>
<accession>A0A0M3G4U8</accession>
<name>A0A0M3G4U8_HAEHA</name>
<keyword evidence="5 6" id="KW-0472">Membrane</keyword>